<dbReference type="Proteomes" id="UP000489600">
    <property type="component" value="Unassembled WGS sequence"/>
</dbReference>
<protein>
    <submittedName>
        <fullName evidence="2">Uncharacterized protein</fullName>
    </submittedName>
</protein>
<dbReference type="EMBL" id="CABITT030000003">
    <property type="protein sequence ID" value="VVA98057.1"/>
    <property type="molecule type" value="Genomic_DNA"/>
</dbReference>
<dbReference type="AlphaFoldDB" id="A0A565B8S5"/>
<feature type="region of interest" description="Disordered" evidence="1">
    <location>
        <begin position="1"/>
        <end position="53"/>
    </location>
</feature>
<feature type="compositionally biased region" description="Basic and acidic residues" evidence="1">
    <location>
        <begin position="15"/>
        <end position="25"/>
    </location>
</feature>
<sequence>MHGQTVCPFQLQPETKGRKEKREGNSKVGSQSRRKGKDVEIEDESDGQTSVHQRIVYLQNQPASRYRSVKEKLQWSKKADSGGETNLPESQ</sequence>
<name>A0A565B8S5_9BRAS</name>
<proteinExistence type="predicted"/>
<evidence type="ECO:0000256" key="1">
    <source>
        <dbReference type="SAM" id="MobiDB-lite"/>
    </source>
</evidence>
<gene>
    <name evidence="2" type="ORF">ANE_LOCUS8502</name>
</gene>
<reference evidence="2" key="1">
    <citation type="submission" date="2019-07" db="EMBL/GenBank/DDBJ databases">
        <authorList>
            <person name="Dittberner H."/>
        </authorList>
    </citation>
    <scope>NUCLEOTIDE SEQUENCE [LARGE SCALE GENOMIC DNA]</scope>
</reference>
<comment type="caution">
    <text evidence="2">The sequence shown here is derived from an EMBL/GenBank/DDBJ whole genome shotgun (WGS) entry which is preliminary data.</text>
</comment>
<accession>A0A565B8S5</accession>
<keyword evidence="3" id="KW-1185">Reference proteome</keyword>
<evidence type="ECO:0000313" key="2">
    <source>
        <dbReference type="EMBL" id="VVA98057.1"/>
    </source>
</evidence>
<evidence type="ECO:0000313" key="3">
    <source>
        <dbReference type="Proteomes" id="UP000489600"/>
    </source>
</evidence>
<organism evidence="2 3">
    <name type="scientific">Arabis nemorensis</name>
    <dbReference type="NCBI Taxonomy" id="586526"/>
    <lineage>
        <taxon>Eukaryota</taxon>
        <taxon>Viridiplantae</taxon>
        <taxon>Streptophyta</taxon>
        <taxon>Embryophyta</taxon>
        <taxon>Tracheophyta</taxon>
        <taxon>Spermatophyta</taxon>
        <taxon>Magnoliopsida</taxon>
        <taxon>eudicotyledons</taxon>
        <taxon>Gunneridae</taxon>
        <taxon>Pentapetalae</taxon>
        <taxon>rosids</taxon>
        <taxon>malvids</taxon>
        <taxon>Brassicales</taxon>
        <taxon>Brassicaceae</taxon>
        <taxon>Arabideae</taxon>
        <taxon>Arabis</taxon>
    </lineage>
</organism>